<dbReference type="InterPro" id="IPR022781">
    <property type="entry name" value="Flagellar_biosynth_FliO"/>
</dbReference>
<dbReference type="GO" id="GO:0009425">
    <property type="term" value="C:bacterial-type flagellum basal body"/>
    <property type="evidence" value="ECO:0007669"/>
    <property type="project" value="UniProtKB-SubCell"/>
</dbReference>
<dbReference type="GO" id="GO:0005886">
    <property type="term" value="C:plasma membrane"/>
    <property type="evidence" value="ECO:0007669"/>
    <property type="project" value="UniProtKB-SubCell"/>
</dbReference>
<dbReference type="RefSeq" id="WP_027448298.1">
    <property type="nucleotide sequence ID" value="NZ_AVPF01000019.1"/>
</dbReference>
<comment type="subcellular location">
    <subcellularLocation>
        <location evidence="5">Cell membrane</location>
    </subcellularLocation>
    <subcellularLocation>
        <location evidence="5">Bacterial flagellum basal body</location>
    </subcellularLocation>
</comment>
<evidence type="ECO:0000256" key="7">
    <source>
        <dbReference type="SAM" id="MobiDB-lite"/>
    </source>
</evidence>
<evidence type="ECO:0000313" key="10">
    <source>
        <dbReference type="Proteomes" id="UP000030403"/>
    </source>
</evidence>
<evidence type="ECO:0000256" key="3">
    <source>
        <dbReference type="ARBA" id="ARBA00022989"/>
    </source>
</evidence>
<keyword evidence="2 5" id="KW-0812">Transmembrane</keyword>
<dbReference type="EMBL" id="AVPF01000019">
    <property type="protein sequence ID" value="KGX88627.1"/>
    <property type="molecule type" value="Genomic_DNA"/>
</dbReference>
<evidence type="ECO:0000256" key="6">
    <source>
        <dbReference type="SAM" id="Coils"/>
    </source>
</evidence>
<evidence type="ECO:0000256" key="5">
    <source>
        <dbReference type="RuleBase" id="RU362064"/>
    </source>
</evidence>
<dbReference type="NCBIfam" id="TIGR03500">
    <property type="entry name" value="FliO_TIGR"/>
    <property type="match status" value="1"/>
</dbReference>
<evidence type="ECO:0000256" key="8">
    <source>
        <dbReference type="SAM" id="SignalP"/>
    </source>
</evidence>
<dbReference type="GO" id="GO:0044781">
    <property type="term" value="P:bacterial-type flagellum organization"/>
    <property type="evidence" value="ECO:0007669"/>
    <property type="project" value="UniProtKB-UniRule"/>
</dbReference>
<feature type="coiled-coil region" evidence="6">
    <location>
        <begin position="190"/>
        <end position="220"/>
    </location>
</feature>
<feature type="transmembrane region" description="Helical" evidence="5">
    <location>
        <begin position="68"/>
        <end position="90"/>
    </location>
</feature>
<protein>
    <recommendedName>
        <fullName evidence="5">Flagellar protein</fullName>
    </recommendedName>
</protein>
<evidence type="ECO:0000256" key="4">
    <source>
        <dbReference type="ARBA" id="ARBA00023136"/>
    </source>
</evidence>
<evidence type="ECO:0000313" key="9">
    <source>
        <dbReference type="EMBL" id="KGX88627.1"/>
    </source>
</evidence>
<name>A0A0A5HYC8_9BACI</name>
<keyword evidence="6" id="KW-0175">Coiled coil</keyword>
<organism evidence="9 10">
    <name type="scientific">Pontibacillus marinus BH030004 = DSM 16465</name>
    <dbReference type="NCBI Taxonomy" id="1385511"/>
    <lineage>
        <taxon>Bacteria</taxon>
        <taxon>Bacillati</taxon>
        <taxon>Bacillota</taxon>
        <taxon>Bacilli</taxon>
        <taxon>Bacillales</taxon>
        <taxon>Bacillaceae</taxon>
        <taxon>Pontibacillus</taxon>
    </lineage>
</organism>
<dbReference type="STRING" id="1385511.GCA_000425225_01051"/>
<keyword evidence="5" id="KW-0975">Bacterial flagellum</keyword>
<reference evidence="9 10" key="1">
    <citation type="submission" date="2013-08" db="EMBL/GenBank/DDBJ databases">
        <authorList>
            <person name="Huang J."/>
            <person name="Wang G."/>
        </authorList>
    </citation>
    <scope>NUCLEOTIDE SEQUENCE [LARGE SCALE GENOMIC DNA]</scope>
    <source>
        <strain evidence="9 10">BH030004</strain>
    </source>
</reference>
<accession>A0A0A5HYC8</accession>
<keyword evidence="1 5" id="KW-1003">Cell membrane</keyword>
<keyword evidence="3 5" id="KW-1133">Transmembrane helix</keyword>
<feature type="compositionally biased region" description="Basic and acidic residues" evidence="7">
    <location>
        <begin position="31"/>
        <end position="40"/>
    </location>
</feature>
<comment type="similarity">
    <text evidence="5">Belongs to the FliO/MopB family.</text>
</comment>
<dbReference type="eggNOG" id="COG3190">
    <property type="taxonomic scope" value="Bacteria"/>
</dbReference>
<keyword evidence="4 5" id="KW-0472">Membrane</keyword>
<keyword evidence="10" id="KW-1185">Reference proteome</keyword>
<feature type="compositionally biased region" description="Polar residues" evidence="7">
    <location>
        <begin position="52"/>
        <end position="62"/>
    </location>
</feature>
<dbReference type="OrthoDB" id="2376965at2"/>
<feature type="chain" id="PRO_5038335597" description="Flagellar protein" evidence="8">
    <location>
        <begin position="23"/>
        <end position="220"/>
    </location>
</feature>
<proteinExistence type="inferred from homology"/>
<dbReference type="Pfam" id="PF04347">
    <property type="entry name" value="FliO"/>
    <property type="match status" value="1"/>
</dbReference>
<evidence type="ECO:0000256" key="2">
    <source>
        <dbReference type="ARBA" id="ARBA00022692"/>
    </source>
</evidence>
<gene>
    <name evidence="9" type="ORF">N783_08335</name>
</gene>
<keyword evidence="8" id="KW-0732">Signal</keyword>
<evidence type="ECO:0000256" key="1">
    <source>
        <dbReference type="ARBA" id="ARBA00022475"/>
    </source>
</evidence>
<dbReference type="Proteomes" id="UP000030403">
    <property type="component" value="Unassembled WGS sequence"/>
</dbReference>
<sequence>MKKQIVLWITVLLMLCFLPLHTSEASTTDPSAKECIENPEKPGCNDGEEDQGSSSPLNQSAQEDSPSLAWNIVKLVLALAFIIVLIYGLLKFVNKRNQMFSNVRAMQNLGGISLGQHKSMQLVRIGDRYYVVGVGDNVELLTEIEDEKTIQELSHSSEGEAYNPGARLASLISKNKKQASQESDSSIQFQQLFQSELKSLKQKREKVIEKQQQKKEDSDE</sequence>
<feature type="signal peptide" evidence="8">
    <location>
        <begin position="1"/>
        <end position="22"/>
    </location>
</feature>
<feature type="region of interest" description="Disordered" evidence="7">
    <location>
        <begin position="25"/>
        <end position="62"/>
    </location>
</feature>
<comment type="caution">
    <text evidence="9">The sequence shown here is derived from an EMBL/GenBank/DDBJ whole genome shotgun (WGS) entry which is preliminary data.</text>
</comment>
<dbReference type="AlphaFoldDB" id="A0A0A5HYC8"/>